<dbReference type="AlphaFoldDB" id="A0AAI9CA82"/>
<reference evidence="1" key="1">
    <citation type="submission" date="2022-07" db="EMBL/GenBank/DDBJ databases">
        <authorList>
            <consortium name="Clinical and Environmental Microbiology Branch: Whole genome sequencing antimicrobial resistance pathogens in the healthcare setting"/>
        </authorList>
    </citation>
    <scope>NUCLEOTIDE SEQUENCE</scope>
    <source>
        <strain evidence="1">Stenotrophomonas_maltophilia_2021CK-00905</strain>
    </source>
</reference>
<gene>
    <name evidence="1" type="ORF">QEK83_001612</name>
</gene>
<comment type="caution">
    <text evidence="1">The sequence shown here is derived from an EMBL/GenBank/DDBJ whole genome shotgun (WGS) entry which is preliminary data.</text>
</comment>
<dbReference type="Pfam" id="PF12796">
    <property type="entry name" value="Ank_2"/>
    <property type="match status" value="2"/>
</dbReference>
<accession>A0AAI9CA82</accession>
<dbReference type="SMART" id="SM00248">
    <property type="entry name" value="ANK"/>
    <property type="match status" value="5"/>
</dbReference>
<sequence length="343" mass="36428">MTLGRSLIGDIQTADVSAIMKVVSESTDSGRLAWEVVHDAINANREAVIEALIPMLSSNDRVFALALAAEEGLANVVRKLVPLTEPRARNSLALVCAARAGHKEVVELLLPVSDALAEHSAALYEASACGHADVVKLLIPHSDPHDKDSRALAQAAHEGHLRVVKLLLPVSSSITCATQIFPTVAGHGGAEVVKLMLKAKLPDAAHTYAAAFDVAASKGQLEVVQLILGAIDQLGRPRRFGEKAIYDAASNGHREIAELLAPTVGQSACNAALVGAVGHAQRETARVLISHASLDEVRARLFGPEHHTLLDELVAEVTAQRDREALNKQTRLPMGSRSKAVRL</sequence>
<dbReference type="Gene3D" id="1.25.40.20">
    <property type="entry name" value="Ankyrin repeat-containing domain"/>
    <property type="match status" value="3"/>
</dbReference>
<evidence type="ECO:0000313" key="1">
    <source>
        <dbReference type="EMBL" id="EKT4440965.1"/>
    </source>
</evidence>
<dbReference type="InterPro" id="IPR036770">
    <property type="entry name" value="Ankyrin_rpt-contain_sf"/>
</dbReference>
<dbReference type="EMBL" id="ABLOMU010000012">
    <property type="protein sequence ID" value="EKT4440965.1"/>
    <property type="molecule type" value="Genomic_DNA"/>
</dbReference>
<protein>
    <submittedName>
        <fullName evidence="1">Ankyrin repeat domain-containing protein</fullName>
    </submittedName>
</protein>
<dbReference type="Proteomes" id="UP001214521">
    <property type="component" value="Unassembled WGS sequence"/>
</dbReference>
<dbReference type="RefSeq" id="WP_164157937.1">
    <property type="nucleotide sequence ID" value="NZ_JBFCWN010000003.1"/>
</dbReference>
<dbReference type="PANTHER" id="PTHR24120:SF4">
    <property type="entry name" value="GH07239P"/>
    <property type="match status" value="1"/>
</dbReference>
<evidence type="ECO:0000313" key="2">
    <source>
        <dbReference type="Proteomes" id="UP001214521"/>
    </source>
</evidence>
<proteinExistence type="predicted"/>
<dbReference type="PANTHER" id="PTHR24120">
    <property type="entry name" value="GH07239P"/>
    <property type="match status" value="1"/>
</dbReference>
<dbReference type="InterPro" id="IPR002110">
    <property type="entry name" value="Ankyrin_rpt"/>
</dbReference>
<name>A0AAI9CA82_STEMA</name>
<dbReference type="SUPFAM" id="SSF48403">
    <property type="entry name" value="Ankyrin repeat"/>
    <property type="match status" value="1"/>
</dbReference>
<organism evidence="1 2">
    <name type="scientific">Stenotrophomonas maltophilia</name>
    <name type="common">Pseudomonas maltophilia</name>
    <name type="synonym">Xanthomonas maltophilia</name>
    <dbReference type="NCBI Taxonomy" id="40324"/>
    <lineage>
        <taxon>Bacteria</taxon>
        <taxon>Pseudomonadati</taxon>
        <taxon>Pseudomonadota</taxon>
        <taxon>Gammaproteobacteria</taxon>
        <taxon>Lysobacterales</taxon>
        <taxon>Lysobacteraceae</taxon>
        <taxon>Stenotrophomonas</taxon>
        <taxon>Stenotrophomonas maltophilia group</taxon>
    </lineage>
</organism>